<dbReference type="Proteomes" id="UP001458880">
    <property type="component" value="Unassembled WGS sequence"/>
</dbReference>
<dbReference type="SUPFAM" id="SSF50129">
    <property type="entry name" value="GroES-like"/>
    <property type="match status" value="1"/>
</dbReference>
<feature type="region of interest" description="Disordered" evidence="2">
    <location>
        <begin position="305"/>
        <end position="381"/>
    </location>
</feature>
<gene>
    <name evidence="4" type="ORF">QE152_g8845</name>
</gene>
<dbReference type="Gene3D" id="3.90.180.10">
    <property type="entry name" value="Medium-chain alcohol dehydrogenases, catalytic domain"/>
    <property type="match status" value="1"/>
</dbReference>
<dbReference type="SMART" id="SM00829">
    <property type="entry name" value="PKS_ER"/>
    <property type="match status" value="1"/>
</dbReference>
<feature type="compositionally biased region" description="Basic and acidic residues" evidence="2">
    <location>
        <begin position="372"/>
        <end position="381"/>
    </location>
</feature>
<dbReference type="GO" id="GO:0016491">
    <property type="term" value="F:oxidoreductase activity"/>
    <property type="evidence" value="ECO:0007669"/>
    <property type="project" value="UniProtKB-KW"/>
</dbReference>
<dbReference type="PANTHER" id="PTHR44054">
    <property type="entry name" value="SYNAPTIC VESICLE MEMBRANE PROTEIN VAT-1 HOMOLOG-LIKE"/>
    <property type="match status" value="1"/>
</dbReference>
<feature type="compositionally biased region" description="Basic and acidic residues" evidence="2">
    <location>
        <begin position="325"/>
        <end position="362"/>
    </location>
</feature>
<evidence type="ECO:0000256" key="1">
    <source>
        <dbReference type="ARBA" id="ARBA00023002"/>
    </source>
</evidence>
<dbReference type="EMBL" id="JASPKY010000072">
    <property type="protein sequence ID" value="KAK9739685.1"/>
    <property type="molecule type" value="Genomic_DNA"/>
</dbReference>
<dbReference type="InterPro" id="IPR011032">
    <property type="entry name" value="GroES-like_sf"/>
</dbReference>
<dbReference type="InterPro" id="IPR020843">
    <property type="entry name" value="ER"/>
</dbReference>
<dbReference type="SUPFAM" id="SSF51735">
    <property type="entry name" value="NAD(P)-binding Rossmann-fold domains"/>
    <property type="match status" value="1"/>
</dbReference>
<evidence type="ECO:0000256" key="2">
    <source>
        <dbReference type="SAM" id="MobiDB-lite"/>
    </source>
</evidence>
<proteinExistence type="predicted"/>
<name>A0AAW1M1T3_POPJA</name>
<dbReference type="AlphaFoldDB" id="A0AAW1M1T3"/>
<sequence length="381" mass="41984">MYICIGLNFQDLMVRQGAVDSPPKCPFILGFECAGEIEQIGEGVEGFAIGDKVVALPEYRAWAELVAVPAKYVYKCPDELGPLDAAAITMNYTVAYILLFELAGLSKGKSLLVHSVGGGVGQAIVQLARTVPDVVVFGVCSKAKHEALKANNSPIDHLLERGSDYSSEIRKVQPDGVDIVLDCLCGEECNRGYSLLKPMGKYILYGSSNVVTGETKSFFSAARSWWQVDKVSPIKLFEENRTLSGFNLRRLMYQQDGSDFVRKAVENVFALYKEGKIKPVLDSTWALEDVAEAMQKMHDRKNIGKIILDPSLEPKPKPATPAKGKSKEDKKKQSSEEKKDSEEKKEDEKKEEKKEEEKKEEPATNGDSAGDSDSKGKENSS</sequence>
<comment type="caution">
    <text evidence="4">The sequence shown here is derived from an EMBL/GenBank/DDBJ whole genome shotgun (WGS) entry which is preliminary data.</text>
</comment>
<organism evidence="4 5">
    <name type="scientific">Popillia japonica</name>
    <name type="common">Japanese beetle</name>
    <dbReference type="NCBI Taxonomy" id="7064"/>
    <lineage>
        <taxon>Eukaryota</taxon>
        <taxon>Metazoa</taxon>
        <taxon>Ecdysozoa</taxon>
        <taxon>Arthropoda</taxon>
        <taxon>Hexapoda</taxon>
        <taxon>Insecta</taxon>
        <taxon>Pterygota</taxon>
        <taxon>Neoptera</taxon>
        <taxon>Endopterygota</taxon>
        <taxon>Coleoptera</taxon>
        <taxon>Polyphaga</taxon>
        <taxon>Scarabaeiformia</taxon>
        <taxon>Scarabaeidae</taxon>
        <taxon>Rutelinae</taxon>
        <taxon>Popillia</taxon>
    </lineage>
</organism>
<dbReference type="CDD" id="cd08275">
    <property type="entry name" value="MDR3"/>
    <property type="match status" value="1"/>
</dbReference>
<keyword evidence="5" id="KW-1185">Reference proteome</keyword>
<dbReference type="PANTHER" id="PTHR44054:SF2">
    <property type="entry name" value="SYNAPTIC VESICLE MEMBRANE PROTEIN VAT-1 HOMOLOG-LIKE"/>
    <property type="match status" value="1"/>
</dbReference>
<protein>
    <submittedName>
        <fullName evidence="4">Alcohol dehydrogenase GroES-like domain</fullName>
    </submittedName>
</protein>
<dbReference type="InterPro" id="IPR013154">
    <property type="entry name" value="ADH-like_N"/>
</dbReference>
<dbReference type="Gene3D" id="3.40.50.720">
    <property type="entry name" value="NAD(P)-binding Rossmann-like Domain"/>
    <property type="match status" value="1"/>
</dbReference>
<reference evidence="4 5" key="1">
    <citation type="journal article" date="2024" name="BMC Genomics">
        <title>De novo assembly and annotation of Popillia japonica's genome with initial clues to its potential as an invasive pest.</title>
        <authorList>
            <person name="Cucini C."/>
            <person name="Boschi S."/>
            <person name="Funari R."/>
            <person name="Cardaioli E."/>
            <person name="Iannotti N."/>
            <person name="Marturano G."/>
            <person name="Paoli F."/>
            <person name="Bruttini M."/>
            <person name="Carapelli A."/>
            <person name="Frati F."/>
            <person name="Nardi F."/>
        </authorList>
    </citation>
    <scope>NUCLEOTIDE SEQUENCE [LARGE SCALE GENOMIC DNA]</scope>
    <source>
        <strain evidence="4">DMR45628</strain>
    </source>
</reference>
<evidence type="ECO:0000313" key="4">
    <source>
        <dbReference type="EMBL" id="KAK9739685.1"/>
    </source>
</evidence>
<feature type="domain" description="Enoyl reductase (ER)" evidence="3">
    <location>
        <begin position="2"/>
        <end position="308"/>
    </location>
</feature>
<evidence type="ECO:0000259" key="3">
    <source>
        <dbReference type="SMART" id="SM00829"/>
    </source>
</evidence>
<dbReference type="InterPro" id="IPR052100">
    <property type="entry name" value="SV-ATPase_mito-regulator"/>
</dbReference>
<dbReference type="Pfam" id="PF08240">
    <property type="entry name" value="ADH_N"/>
    <property type="match status" value="1"/>
</dbReference>
<dbReference type="Pfam" id="PF13602">
    <property type="entry name" value="ADH_zinc_N_2"/>
    <property type="match status" value="1"/>
</dbReference>
<keyword evidence="1" id="KW-0560">Oxidoreductase</keyword>
<accession>A0AAW1M1T3</accession>
<dbReference type="InterPro" id="IPR036291">
    <property type="entry name" value="NAD(P)-bd_dom_sf"/>
</dbReference>
<evidence type="ECO:0000313" key="5">
    <source>
        <dbReference type="Proteomes" id="UP001458880"/>
    </source>
</evidence>